<gene>
    <name evidence="1" type="ORF">E5331_12955</name>
</gene>
<dbReference type="Proteomes" id="UP000306319">
    <property type="component" value="Unassembled WGS sequence"/>
</dbReference>
<name>A0AC61RGL3_9BACT</name>
<proteinExistence type="predicted"/>
<keyword evidence="2" id="KW-1185">Reference proteome</keyword>
<sequence>MDISNVKVYDLKESVIACRNAMRLEVPEYTDEEFEASLKRAIKLCEASKGPVKCHANFRTGIRVSFDIKYPNYISPEMQRYHWFDIVTSSSKMHRIMQMDFDKCCNQWVTQETIAQMKRLIAKYNEDKSEENFMTVLSNCPQGVMLFMRVSTNYEQLRTIYLQRKSHKLPEWRMFCEWIATLPYAKELIICE</sequence>
<organism evidence="1 2">
    <name type="scientific">Lepagella muris</name>
    <dbReference type="NCBI Taxonomy" id="3032870"/>
    <lineage>
        <taxon>Bacteria</taxon>
        <taxon>Pseudomonadati</taxon>
        <taxon>Bacteroidota</taxon>
        <taxon>Bacteroidia</taxon>
        <taxon>Bacteroidales</taxon>
        <taxon>Muribaculaceae</taxon>
        <taxon>Lepagella</taxon>
    </lineage>
</organism>
<comment type="caution">
    <text evidence="1">The sequence shown here is derived from an EMBL/GenBank/DDBJ whole genome shotgun (WGS) entry which is preliminary data.</text>
</comment>
<accession>A0AC61RGL3</accession>
<evidence type="ECO:0000313" key="1">
    <source>
        <dbReference type="EMBL" id="TGY77906.1"/>
    </source>
</evidence>
<evidence type="ECO:0000313" key="2">
    <source>
        <dbReference type="Proteomes" id="UP000306319"/>
    </source>
</evidence>
<reference evidence="1" key="1">
    <citation type="submission" date="2019-04" db="EMBL/GenBank/DDBJ databases">
        <title>Microbes associate with the intestines of laboratory mice.</title>
        <authorList>
            <person name="Navarre W."/>
            <person name="Wong E."/>
            <person name="Huang K."/>
            <person name="Tropini C."/>
            <person name="Ng K."/>
            <person name="Yu B."/>
        </authorList>
    </citation>
    <scope>NUCLEOTIDE SEQUENCE</scope>
    <source>
        <strain evidence="1">NM04_E33</strain>
    </source>
</reference>
<protein>
    <submittedName>
        <fullName evidence="1">Uncharacterized protein</fullName>
    </submittedName>
</protein>
<dbReference type="EMBL" id="SRYB01000019">
    <property type="protein sequence ID" value="TGY77906.1"/>
    <property type="molecule type" value="Genomic_DNA"/>
</dbReference>